<dbReference type="EMBL" id="ABCS01000049">
    <property type="protein sequence ID" value="EDM77239.1"/>
    <property type="molecule type" value="Genomic_DNA"/>
</dbReference>
<dbReference type="Pfam" id="PF01469">
    <property type="entry name" value="Pentapeptide_2"/>
    <property type="match status" value="1"/>
</dbReference>
<evidence type="ECO:0000259" key="2">
    <source>
        <dbReference type="PROSITE" id="PS50234"/>
    </source>
</evidence>
<dbReference type="PROSITE" id="PS50234">
    <property type="entry name" value="VWFA"/>
    <property type="match status" value="2"/>
</dbReference>
<comment type="caution">
    <text evidence="3">The sequence shown here is derived from an EMBL/GenBank/DDBJ whole genome shotgun (WGS) entry which is preliminary data.</text>
</comment>
<reference evidence="3 4" key="1">
    <citation type="submission" date="2007-06" db="EMBL/GenBank/DDBJ databases">
        <authorList>
            <person name="Shimkets L."/>
            <person name="Ferriera S."/>
            <person name="Johnson J."/>
            <person name="Kravitz S."/>
            <person name="Beeson K."/>
            <person name="Sutton G."/>
            <person name="Rogers Y.-H."/>
            <person name="Friedman R."/>
            <person name="Frazier M."/>
            <person name="Venter J.C."/>
        </authorList>
    </citation>
    <scope>NUCLEOTIDE SEQUENCE [LARGE SCALE GENOMIC DNA]</scope>
    <source>
        <strain evidence="3 4">SIR-1</strain>
    </source>
</reference>
<feature type="compositionally biased region" description="Acidic residues" evidence="1">
    <location>
        <begin position="651"/>
        <end position="667"/>
    </location>
</feature>
<dbReference type="RefSeq" id="WP_006973568.1">
    <property type="nucleotide sequence ID" value="NZ_ABCS01000049.1"/>
</dbReference>
<feature type="domain" description="VWFA" evidence="2">
    <location>
        <begin position="37"/>
        <end position="279"/>
    </location>
</feature>
<gene>
    <name evidence="3" type="ORF">PPSIR1_17305</name>
</gene>
<dbReference type="InterPro" id="IPR036465">
    <property type="entry name" value="vWFA_dom_sf"/>
</dbReference>
<proteinExistence type="predicted"/>
<dbReference type="NCBIfam" id="TIGR03382">
    <property type="entry name" value="GC_trans_RRR"/>
    <property type="match status" value="1"/>
</dbReference>
<feature type="compositionally biased region" description="Low complexity" evidence="1">
    <location>
        <begin position="668"/>
        <end position="681"/>
    </location>
</feature>
<accession>A6GA26</accession>
<evidence type="ECO:0000313" key="3">
    <source>
        <dbReference type="EMBL" id="EDM77239.1"/>
    </source>
</evidence>
<dbReference type="SUPFAM" id="SSF53300">
    <property type="entry name" value="vWA-like"/>
    <property type="match status" value="2"/>
</dbReference>
<dbReference type="InterPro" id="IPR002989">
    <property type="entry name" value="Mycobac_pentapep"/>
</dbReference>
<feature type="compositionally biased region" description="Polar residues" evidence="1">
    <location>
        <begin position="586"/>
        <end position="642"/>
    </location>
</feature>
<feature type="domain" description="VWFA" evidence="2">
    <location>
        <begin position="294"/>
        <end position="558"/>
    </location>
</feature>
<protein>
    <submittedName>
        <fullName evidence="3">Pentapeptide repeat protein</fullName>
    </submittedName>
</protein>
<evidence type="ECO:0000256" key="1">
    <source>
        <dbReference type="SAM" id="MobiDB-lite"/>
    </source>
</evidence>
<sequence>MAGVGLAFAVREAPVPIATAGGDDCPTENECTFKKPNFLIILDYSSSMSEPFGMGQTRWEVAVDAVTTLMTTNGGFFQKNMHVALMRYGHDPEPDNPGTPIPGDLSGLIDGQSLDVGWYDPDAADKTYFDCNGAEIIQSINATPPPLCPGGPGNCSGIGTWTKGAMDLGADLISQSKADHPEDTVPGDERFYGIMVVTDGAWTPAQGFPTLSPPSENPAITAAQLFDQQDIPTYVVAVADAVNLPFADELAEAGGTDESIAAENPAELTQAIGAVVQDIADQVVVPECTAGLPRMMVLLDGSSSMLNVNMLPGAPGTTGWDRARSALASGNSSLFDVEVESVGRPVEDLIHLGLTVFGGEDPAEEKVLVQYGPCMQDNFAWALNPQTSCDAPGCTDPWGGPPIAWTFKDGSQVAPFFDQSTLSHMPACLPSGFGMCQGSGTFTHRGLELVFDNLLDYQANPPALYPADEDTQYVNILITDGQYSTYSTDAQVQNALEALLDAGSKTYVIGFGDGLNTTEAQLQLMNMATWGSGGTEMPFDADSQAELELALGAIIEDIEFDPCCAFNDCSENPEPTTEEPDPGAATFTSGDTNSGDTNSGDTNDTNSGDTNSGDTNSGDTNSGDTNSGDTNSGDTNSGDTNSGDTNSGDSWDGDGGENDGWDTDGDATTDWGQDENGSGWDSDGDGTGDGGDEAGFGFGNDAGLIRGCDCAVEDEGPPSTLWGLLGLGLLGLIRRRRSE</sequence>
<dbReference type="Proteomes" id="UP000005801">
    <property type="component" value="Unassembled WGS sequence"/>
</dbReference>
<keyword evidence="4" id="KW-1185">Reference proteome</keyword>
<dbReference type="Gene3D" id="3.40.50.410">
    <property type="entry name" value="von Willebrand factor, type A domain"/>
    <property type="match status" value="2"/>
</dbReference>
<organism evidence="3 4">
    <name type="scientific">Plesiocystis pacifica SIR-1</name>
    <dbReference type="NCBI Taxonomy" id="391625"/>
    <lineage>
        <taxon>Bacteria</taxon>
        <taxon>Pseudomonadati</taxon>
        <taxon>Myxococcota</taxon>
        <taxon>Polyangia</taxon>
        <taxon>Nannocystales</taxon>
        <taxon>Nannocystaceae</taxon>
        <taxon>Plesiocystis</taxon>
    </lineage>
</organism>
<feature type="compositionally biased region" description="Acidic residues" evidence="1">
    <location>
        <begin position="682"/>
        <end position="692"/>
    </location>
</feature>
<dbReference type="AlphaFoldDB" id="A6GA26"/>
<dbReference type="STRING" id="391625.PPSIR1_17305"/>
<dbReference type="InterPro" id="IPR002035">
    <property type="entry name" value="VWF_A"/>
</dbReference>
<dbReference type="eggNOG" id="COG4969">
    <property type="taxonomic scope" value="Bacteria"/>
</dbReference>
<dbReference type="NCBIfam" id="TIGR03901">
    <property type="entry name" value="MYXO-CTERM"/>
    <property type="match status" value="1"/>
</dbReference>
<evidence type="ECO:0000313" key="4">
    <source>
        <dbReference type="Proteomes" id="UP000005801"/>
    </source>
</evidence>
<dbReference type="InterPro" id="IPR017756">
    <property type="entry name" value="TM_Gly-Cys-Arg_CS"/>
</dbReference>
<name>A6GA26_9BACT</name>
<dbReference type="InterPro" id="IPR024038">
    <property type="entry name" value="MYXO-CTERM"/>
</dbReference>
<feature type="region of interest" description="Disordered" evidence="1">
    <location>
        <begin position="569"/>
        <end position="704"/>
    </location>
</feature>